<evidence type="ECO:0000259" key="1">
    <source>
        <dbReference type="PROSITE" id="PS51186"/>
    </source>
</evidence>
<dbReference type="PROSITE" id="PS51186">
    <property type="entry name" value="GNAT"/>
    <property type="match status" value="1"/>
</dbReference>
<keyword evidence="3" id="KW-1185">Reference proteome</keyword>
<dbReference type="GO" id="GO:0016747">
    <property type="term" value="F:acyltransferase activity, transferring groups other than amino-acyl groups"/>
    <property type="evidence" value="ECO:0007669"/>
    <property type="project" value="InterPro"/>
</dbReference>
<reference evidence="2 3" key="1">
    <citation type="submission" date="2020-03" db="EMBL/GenBank/DDBJ databases">
        <title>Draft Genome Sequence of Cudoniella acicularis.</title>
        <authorList>
            <person name="Buettner E."/>
            <person name="Kellner H."/>
        </authorList>
    </citation>
    <scope>NUCLEOTIDE SEQUENCE [LARGE SCALE GENOMIC DNA]</scope>
    <source>
        <strain evidence="2 3">DSM 108380</strain>
    </source>
</reference>
<protein>
    <recommendedName>
        <fullName evidence="1">N-acetyltransferase domain-containing protein</fullName>
    </recommendedName>
</protein>
<dbReference type="AlphaFoldDB" id="A0A8H4QI48"/>
<dbReference type="InterPro" id="IPR016181">
    <property type="entry name" value="Acyl_CoA_acyltransferase"/>
</dbReference>
<feature type="domain" description="N-acetyltransferase" evidence="1">
    <location>
        <begin position="59"/>
        <end position="201"/>
    </location>
</feature>
<comment type="caution">
    <text evidence="2">The sequence shown here is derived from an EMBL/GenBank/DDBJ whole genome shotgun (WGS) entry which is preliminary data.</text>
</comment>
<sequence>MTFTLSPATPADIPGILDVYFAAYGDSETLQTLKHTPGVREYFIECYTRSIEERQDVVMVMTEETEPGKRKVGAFAKVSLEKGGQPPTDWRARWRAGLPESLPAEFLEEFWAAISRQRVVVMGERKHRFLEVMATHPECQRKGLASALLKWACERADREGVEFYLDASTKGRPLYEKFGFVAETEKMDPESKSDPMRRPAKVE</sequence>
<proteinExistence type="predicted"/>
<organism evidence="2 3">
    <name type="scientific">Cudoniella acicularis</name>
    <dbReference type="NCBI Taxonomy" id="354080"/>
    <lineage>
        <taxon>Eukaryota</taxon>
        <taxon>Fungi</taxon>
        <taxon>Dikarya</taxon>
        <taxon>Ascomycota</taxon>
        <taxon>Pezizomycotina</taxon>
        <taxon>Leotiomycetes</taxon>
        <taxon>Helotiales</taxon>
        <taxon>Tricladiaceae</taxon>
        <taxon>Cudoniella</taxon>
    </lineage>
</organism>
<dbReference type="Pfam" id="PF13508">
    <property type="entry name" value="Acetyltransf_7"/>
    <property type="match status" value="1"/>
</dbReference>
<dbReference type="PANTHER" id="PTHR42791">
    <property type="entry name" value="GNAT FAMILY ACETYLTRANSFERASE"/>
    <property type="match status" value="1"/>
</dbReference>
<dbReference type="InterPro" id="IPR052523">
    <property type="entry name" value="Trichothecene_AcTrans"/>
</dbReference>
<name>A0A8H4QI48_9HELO</name>
<accession>A0A8H4QI48</accession>
<evidence type="ECO:0000313" key="3">
    <source>
        <dbReference type="Proteomes" id="UP000566819"/>
    </source>
</evidence>
<dbReference type="CDD" id="cd04301">
    <property type="entry name" value="NAT_SF"/>
    <property type="match status" value="1"/>
</dbReference>
<dbReference type="Gene3D" id="3.40.630.30">
    <property type="match status" value="1"/>
</dbReference>
<evidence type="ECO:0000313" key="2">
    <source>
        <dbReference type="EMBL" id="KAF4611349.1"/>
    </source>
</evidence>
<dbReference type="EMBL" id="JAAMPI010002582">
    <property type="protein sequence ID" value="KAF4611349.1"/>
    <property type="molecule type" value="Genomic_DNA"/>
</dbReference>
<dbReference type="PANTHER" id="PTHR42791:SF17">
    <property type="entry name" value="ACETYLTRANSFERASE, GNAT FAMILY FAMILY (AFU_ORTHOLOGUE AFUA_8G05690)"/>
    <property type="match status" value="1"/>
</dbReference>
<dbReference type="OrthoDB" id="2115692at2759"/>
<dbReference type="Proteomes" id="UP000566819">
    <property type="component" value="Unassembled WGS sequence"/>
</dbReference>
<gene>
    <name evidence="2" type="ORF">G7Y89_g15664</name>
</gene>
<dbReference type="SUPFAM" id="SSF55729">
    <property type="entry name" value="Acyl-CoA N-acyltransferases (Nat)"/>
    <property type="match status" value="1"/>
</dbReference>
<dbReference type="InterPro" id="IPR000182">
    <property type="entry name" value="GNAT_dom"/>
</dbReference>